<dbReference type="InterPro" id="IPR002931">
    <property type="entry name" value="Transglutaminase-like"/>
</dbReference>
<feature type="transmembrane region" description="Helical" evidence="2">
    <location>
        <begin position="68"/>
        <end position="92"/>
    </location>
</feature>
<evidence type="ECO:0000256" key="2">
    <source>
        <dbReference type="SAM" id="Phobius"/>
    </source>
</evidence>
<keyword evidence="2" id="KW-1133">Transmembrane helix</keyword>
<dbReference type="RefSeq" id="WP_259870202.1">
    <property type="nucleotide sequence ID" value="NZ_JAMQJZ010000011.1"/>
</dbReference>
<dbReference type="InterPro" id="IPR025403">
    <property type="entry name" value="TgpA-like_C"/>
</dbReference>
<feature type="region of interest" description="Disordered" evidence="1">
    <location>
        <begin position="567"/>
        <end position="603"/>
    </location>
</feature>
<feature type="transmembrane region" description="Helical" evidence="2">
    <location>
        <begin position="623"/>
        <end position="642"/>
    </location>
</feature>
<dbReference type="Proteomes" id="UP001145072">
    <property type="component" value="Unassembled WGS sequence"/>
</dbReference>
<feature type="compositionally biased region" description="Acidic residues" evidence="1">
    <location>
        <begin position="569"/>
        <end position="594"/>
    </location>
</feature>
<gene>
    <name evidence="4" type="ORF">NC661_13900</name>
</gene>
<sequence length="742" mass="85389">MDNLAQKSKATYSSLIYLCGFLLFWEWLRPLDTISDTGSLSVFVIYAAFCFFISILRPKWWLSSLLKLISLLFIIDSLFISEAMFSQSWFIVLKMHATFNMEVILNQQWYQMTPLFRSVLFLVLLWLMSYLLYYWFVVANRIFLFILLTFVYLTILDTFTTYSANAAIVRTFIISLIAMGISSISKEITREAIKQVNVKKLALWFIPLFVVIFSSTVIGYASPKLNPQWPDPVPFFTSTAEHAGFGSGGGNAVQKSGYGENDSRLGGSFVVDNSPVFQAAVNKSHYWRIESKDLYTGLGWERSTDLDLQEQDNDQIDLEMFNDSLETEDLTAMVRFEDDANLSKVVYPYGLTSIQGNQQVQYLVDRETGTIESEGGEFRDNGQGYQINYSYPSFSLDKLITSSEEDPEEISDLYLQLPDDLPERISALAEDVVVDDQTRYDMVKSIESYFNRNGYNYETNGVAVPEDGQDYVDQFLFDTKIGYCDNFSTSMVVMLRTLDIPARWVKGFTSGQQADEQAPNQDLTVYEVSNANAHSWVEVYFPDVGWVPFEPTRGFSSPVDFYEEASATIDDEQEEEETEETEETTEDETEEETSAADPRVPPGFEDFETGYTPNGSSQDSASIWGWVVAGVVLAVGASLLYLTRYRWVTRWLVSRYKKRHDAQAYQDAYEYLLKVLDHKGLKRNKDQTLREYARMIDKIFESNEMSRFTHHYERFLYRDEASSEHWSKMSELWENLIKRSLS</sequence>
<dbReference type="Pfam" id="PF01841">
    <property type="entry name" value="Transglut_core"/>
    <property type="match status" value="1"/>
</dbReference>
<feature type="domain" description="Transglutaminase-like" evidence="3">
    <location>
        <begin position="476"/>
        <end position="553"/>
    </location>
</feature>
<feature type="transmembrane region" description="Helical" evidence="2">
    <location>
        <begin position="115"/>
        <end position="135"/>
    </location>
</feature>
<keyword evidence="2" id="KW-0812">Transmembrane</keyword>
<feature type="transmembrane region" description="Helical" evidence="2">
    <location>
        <begin position="142"/>
        <end position="162"/>
    </location>
</feature>
<dbReference type="SMART" id="SM00460">
    <property type="entry name" value="TGc"/>
    <property type="match status" value="1"/>
</dbReference>
<comment type="caution">
    <text evidence="4">The sequence shown here is derived from an EMBL/GenBank/DDBJ whole genome shotgun (WGS) entry which is preliminary data.</text>
</comment>
<evidence type="ECO:0000256" key="1">
    <source>
        <dbReference type="SAM" id="MobiDB-lite"/>
    </source>
</evidence>
<feature type="transmembrane region" description="Helical" evidence="2">
    <location>
        <begin position="12"/>
        <end position="28"/>
    </location>
</feature>
<proteinExistence type="predicted"/>
<dbReference type="EMBL" id="JAMQJZ010000011">
    <property type="protein sequence ID" value="MDC3421466.1"/>
    <property type="molecule type" value="Genomic_DNA"/>
</dbReference>
<accession>A0A9X4AIY6</accession>
<evidence type="ECO:0000313" key="4">
    <source>
        <dbReference type="EMBL" id="MDC3421466.1"/>
    </source>
</evidence>
<dbReference type="PANTHER" id="PTHR42736">
    <property type="entry name" value="PROTEIN-GLUTAMINE GAMMA-GLUTAMYLTRANSFERASE"/>
    <property type="match status" value="1"/>
</dbReference>
<dbReference type="Pfam" id="PF13559">
    <property type="entry name" value="DUF4129"/>
    <property type="match status" value="1"/>
</dbReference>
<feature type="transmembrane region" description="Helical" evidence="2">
    <location>
        <begin position="201"/>
        <end position="221"/>
    </location>
</feature>
<name>A0A9X4AIY6_9BACI</name>
<feature type="transmembrane region" description="Helical" evidence="2">
    <location>
        <begin position="40"/>
        <end position="56"/>
    </location>
</feature>
<dbReference type="PANTHER" id="PTHR42736:SF1">
    <property type="entry name" value="PROTEIN-GLUTAMINE GAMMA-GLUTAMYLTRANSFERASE"/>
    <property type="match status" value="1"/>
</dbReference>
<evidence type="ECO:0000313" key="5">
    <source>
        <dbReference type="Proteomes" id="UP001145072"/>
    </source>
</evidence>
<evidence type="ECO:0000259" key="3">
    <source>
        <dbReference type="SMART" id="SM00460"/>
    </source>
</evidence>
<feature type="transmembrane region" description="Helical" evidence="2">
    <location>
        <begin position="168"/>
        <end position="189"/>
    </location>
</feature>
<organism evidence="4 5">
    <name type="scientific">Aquibacillus koreensis</name>
    <dbReference type="NCBI Taxonomy" id="279446"/>
    <lineage>
        <taxon>Bacteria</taxon>
        <taxon>Bacillati</taxon>
        <taxon>Bacillota</taxon>
        <taxon>Bacilli</taxon>
        <taxon>Bacillales</taxon>
        <taxon>Bacillaceae</taxon>
        <taxon>Aquibacillus</taxon>
    </lineage>
</organism>
<dbReference type="AlphaFoldDB" id="A0A9X4AIY6"/>
<dbReference type="SUPFAM" id="SSF54001">
    <property type="entry name" value="Cysteine proteinases"/>
    <property type="match status" value="1"/>
</dbReference>
<keyword evidence="2" id="KW-0472">Membrane</keyword>
<reference evidence="4" key="1">
    <citation type="submission" date="2022-06" db="EMBL/GenBank/DDBJ databases">
        <title>Aquibacillus sp. a new bacterium isolated from soil saline samples.</title>
        <authorList>
            <person name="Galisteo C."/>
            <person name="De La Haba R."/>
            <person name="Sanchez-Porro C."/>
            <person name="Ventosa A."/>
        </authorList>
    </citation>
    <scope>NUCLEOTIDE SEQUENCE</scope>
    <source>
        <strain evidence="4">JCM 12387</strain>
    </source>
</reference>
<dbReference type="InterPro" id="IPR052901">
    <property type="entry name" value="Bact_TGase-like"/>
</dbReference>
<protein>
    <submittedName>
        <fullName evidence="4">DUF4129 domain-containing protein</fullName>
    </submittedName>
</protein>
<keyword evidence="5" id="KW-1185">Reference proteome</keyword>
<dbReference type="Gene3D" id="3.10.620.30">
    <property type="match status" value="1"/>
</dbReference>
<dbReference type="InterPro" id="IPR038765">
    <property type="entry name" value="Papain-like_cys_pep_sf"/>
</dbReference>